<evidence type="ECO:0000256" key="1">
    <source>
        <dbReference type="SAM" id="Coils"/>
    </source>
</evidence>
<dbReference type="EMBL" id="CAJZBQ010000052">
    <property type="protein sequence ID" value="CAG9330984.1"/>
    <property type="molecule type" value="Genomic_DNA"/>
</dbReference>
<feature type="coiled-coil region" evidence="1">
    <location>
        <begin position="299"/>
        <end position="345"/>
    </location>
</feature>
<protein>
    <submittedName>
        <fullName evidence="2">Uncharacterized protein</fullName>
    </submittedName>
</protein>
<dbReference type="AlphaFoldDB" id="A0AAU9KAN7"/>
<gene>
    <name evidence="2" type="ORF">BSTOLATCC_MIC52390</name>
</gene>
<reference evidence="2" key="1">
    <citation type="submission" date="2021-09" db="EMBL/GenBank/DDBJ databases">
        <authorList>
            <consortium name="AG Swart"/>
            <person name="Singh M."/>
            <person name="Singh A."/>
            <person name="Seah K."/>
            <person name="Emmerich C."/>
        </authorList>
    </citation>
    <scope>NUCLEOTIDE SEQUENCE</scope>
    <source>
        <strain evidence="2">ATCC30299</strain>
    </source>
</reference>
<dbReference type="Proteomes" id="UP001162131">
    <property type="component" value="Unassembled WGS sequence"/>
</dbReference>
<feature type="coiled-coil region" evidence="1">
    <location>
        <begin position="8"/>
        <end position="244"/>
    </location>
</feature>
<name>A0AAU9KAN7_9CILI</name>
<evidence type="ECO:0000313" key="3">
    <source>
        <dbReference type="Proteomes" id="UP001162131"/>
    </source>
</evidence>
<accession>A0AAU9KAN7</accession>
<evidence type="ECO:0000313" key="2">
    <source>
        <dbReference type="EMBL" id="CAG9330984.1"/>
    </source>
</evidence>
<proteinExistence type="predicted"/>
<keyword evidence="1" id="KW-0175">Coiled coil</keyword>
<sequence>MSGNTIEEALLNQKNEFLRLELEETKTRESNLKKLNDSLMQAIQHNLPLRDNLLEELKKSNDQLTRDIDNLKLRYSEKSSSLEKVNYDLLISNKELKIELKQEKIKFESEKCELHAKIKTLENEKFSLEKQMRELSGNNDEAWNKIKFQMELKLHEANREMEIHRDESRNEVNKVRQEADAAIFHLKSMFNKETDTLKSEIKSLQIKIHHQKDKIEKLKQADNIAVYQKRIENLNSQLESYRYMIEKNLRSPKASTLPIENQAESPQNNSFYEDRPLQMESRNRILSSQKNSLSLCENCEALKGELKVKDEELQDALIKLECSLLQKEKTELEIGRLKIETQENNLQHQLSAKNWKETEIALKNEIKYLIGKLLKAKSKLAVGDVTSTVRKDPSLTSFHSLSVRRERNSNYQSPLRQSNSPLNFSEIVRCDSPLTSDISLNRCL</sequence>
<keyword evidence="3" id="KW-1185">Reference proteome</keyword>
<comment type="caution">
    <text evidence="2">The sequence shown here is derived from an EMBL/GenBank/DDBJ whole genome shotgun (WGS) entry which is preliminary data.</text>
</comment>
<organism evidence="2 3">
    <name type="scientific">Blepharisma stoltei</name>
    <dbReference type="NCBI Taxonomy" id="1481888"/>
    <lineage>
        <taxon>Eukaryota</taxon>
        <taxon>Sar</taxon>
        <taxon>Alveolata</taxon>
        <taxon>Ciliophora</taxon>
        <taxon>Postciliodesmatophora</taxon>
        <taxon>Heterotrichea</taxon>
        <taxon>Heterotrichida</taxon>
        <taxon>Blepharismidae</taxon>
        <taxon>Blepharisma</taxon>
    </lineage>
</organism>